<accession>A0ABT8KWR0</accession>
<organism evidence="1 2">
    <name type="scientific">Splendidivirga corallicola</name>
    <dbReference type="NCBI Taxonomy" id="3051826"/>
    <lineage>
        <taxon>Bacteria</taxon>
        <taxon>Pseudomonadati</taxon>
        <taxon>Bacteroidota</taxon>
        <taxon>Cytophagia</taxon>
        <taxon>Cytophagales</taxon>
        <taxon>Splendidivirgaceae</taxon>
        <taxon>Splendidivirga</taxon>
    </lineage>
</organism>
<sequence>MLKPNSDLDARKSYIAVLLMLAEADDKDHANEERFINDVADRLDLTPEDVNEIDKHPENLVFSFPKTEVERMNLLYHLLFLMKIDGSVDPKEKELCHELGFRFGFRAEMVDELIVVMENHIGQIIPPGTLLNIIKKYMN</sequence>
<evidence type="ECO:0000313" key="2">
    <source>
        <dbReference type="Proteomes" id="UP001172082"/>
    </source>
</evidence>
<protein>
    <recommendedName>
        <fullName evidence="3">TerB family tellurite resistance protein</fullName>
    </recommendedName>
</protein>
<dbReference type="InterPro" id="IPR029024">
    <property type="entry name" value="TerB-like"/>
</dbReference>
<dbReference type="Gene3D" id="1.10.3680.10">
    <property type="entry name" value="TerB-like"/>
    <property type="match status" value="1"/>
</dbReference>
<evidence type="ECO:0008006" key="3">
    <source>
        <dbReference type="Google" id="ProtNLM"/>
    </source>
</evidence>
<dbReference type="EMBL" id="JAUJEA010000015">
    <property type="protein sequence ID" value="MDN5205209.1"/>
    <property type="molecule type" value="Genomic_DNA"/>
</dbReference>
<gene>
    <name evidence="1" type="ORF">QQ008_27745</name>
</gene>
<name>A0ABT8KWR0_9BACT</name>
<evidence type="ECO:0000313" key="1">
    <source>
        <dbReference type="EMBL" id="MDN5205209.1"/>
    </source>
</evidence>
<dbReference type="RefSeq" id="WP_346755230.1">
    <property type="nucleotide sequence ID" value="NZ_JAUJEA010000015.1"/>
</dbReference>
<reference evidence="1" key="1">
    <citation type="submission" date="2023-06" db="EMBL/GenBank/DDBJ databases">
        <title>Genomic of Parafulvivirga corallium.</title>
        <authorList>
            <person name="Wang G."/>
        </authorList>
    </citation>
    <scope>NUCLEOTIDE SEQUENCE</scope>
    <source>
        <strain evidence="1">BMA10</strain>
    </source>
</reference>
<dbReference type="Proteomes" id="UP001172082">
    <property type="component" value="Unassembled WGS sequence"/>
</dbReference>
<dbReference type="SUPFAM" id="SSF158682">
    <property type="entry name" value="TerB-like"/>
    <property type="match status" value="1"/>
</dbReference>
<comment type="caution">
    <text evidence="1">The sequence shown here is derived from an EMBL/GenBank/DDBJ whole genome shotgun (WGS) entry which is preliminary data.</text>
</comment>
<keyword evidence="2" id="KW-1185">Reference proteome</keyword>
<proteinExistence type="predicted"/>